<dbReference type="EMBL" id="CXWC01000010">
    <property type="protein sequence ID" value="CTQ70518.1"/>
    <property type="molecule type" value="Genomic_DNA"/>
</dbReference>
<evidence type="ECO:0000256" key="1">
    <source>
        <dbReference type="SAM" id="SignalP"/>
    </source>
</evidence>
<keyword evidence="1" id="KW-0732">Signal</keyword>
<dbReference type="Proteomes" id="UP000049983">
    <property type="component" value="Unassembled WGS sequence"/>
</dbReference>
<evidence type="ECO:0000313" key="2">
    <source>
        <dbReference type="EMBL" id="CTQ70518.1"/>
    </source>
</evidence>
<dbReference type="OrthoDB" id="7987888at2"/>
<name>A0A0M7A361_9HYPH</name>
<proteinExistence type="predicted"/>
<dbReference type="AlphaFoldDB" id="A0A0M7A361"/>
<dbReference type="RefSeq" id="WP_055113202.1">
    <property type="nucleotide sequence ID" value="NZ_CXWA01000001.1"/>
</dbReference>
<reference evidence="3" key="1">
    <citation type="submission" date="2015-07" db="EMBL/GenBank/DDBJ databases">
        <authorList>
            <person name="Rodrigo-Torres Lidia"/>
            <person name="Arahal R.David."/>
        </authorList>
    </citation>
    <scope>NUCLEOTIDE SEQUENCE [LARGE SCALE GENOMIC DNA]</scope>
    <source>
        <strain evidence="3">CECT 5096</strain>
    </source>
</reference>
<organism evidence="2 3">
    <name type="scientific">Roseibium album</name>
    <dbReference type="NCBI Taxonomy" id="311410"/>
    <lineage>
        <taxon>Bacteria</taxon>
        <taxon>Pseudomonadati</taxon>
        <taxon>Pseudomonadota</taxon>
        <taxon>Alphaproteobacteria</taxon>
        <taxon>Hyphomicrobiales</taxon>
        <taxon>Stappiaceae</taxon>
        <taxon>Roseibium</taxon>
    </lineage>
</organism>
<evidence type="ECO:0000313" key="3">
    <source>
        <dbReference type="Proteomes" id="UP000049983"/>
    </source>
</evidence>
<gene>
    <name evidence="2" type="ORF">LA5096_02553</name>
</gene>
<dbReference type="GeneID" id="97669929"/>
<protein>
    <recommendedName>
        <fullName evidence="4">DUF2330 domain-containing protein</fullName>
    </recommendedName>
</protein>
<accession>A0A0M7A361</accession>
<sequence length="185" mass="21206">MKTAVFWSLFFLSGVYTGSAFAFSLGGEKTVNLVDQNGERHQVATIVFDSAGKDITYSIDWHEEAFADHFLSMRPFKCFEGPDKYWCRVPYPYEIRRSVSKQDFTDLEYDLLFVWKGSNEYGVNLWNGIYYKLAEQDNQLVGTLHEMDMDKLGVPPEAGDLRPVGETDLEAGDPDSHWLPRLVIE</sequence>
<feature type="chain" id="PRO_5009787933" description="DUF2330 domain-containing protein" evidence="1">
    <location>
        <begin position="23"/>
        <end position="185"/>
    </location>
</feature>
<evidence type="ECO:0008006" key="4">
    <source>
        <dbReference type="Google" id="ProtNLM"/>
    </source>
</evidence>
<keyword evidence="3" id="KW-1185">Reference proteome</keyword>
<feature type="signal peptide" evidence="1">
    <location>
        <begin position="1"/>
        <end position="22"/>
    </location>
</feature>